<evidence type="ECO:0000313" key="5">
    <source>
        <dbReference type="EMBL" id="GAU94518.1"/>
    </source>
</evidence>
<evidence type="ECO:0000256" key="3">
    <source>
        <dbReference type="SAM" id="SignalP"/>
    </source>
</evidence>
<feature type="disulfide bond" evidence="2">
    <location>
        <begin position="47"/>
        <end position="62"/>
    </location>
</feature>
<protein>
    <recommendedName>
        <fullName evidence="4">P-type domain-containing protein</fullName>
    </recommendedName>
</protein>
<feature type="signal peptide" evidence="3">
    <location>
        <begin position="1"/>
        <end position="26"/>
    </location>
</feature>
<gene>
    <name evidence="5" type="primary">RvY_06279-1</name>
    <name evidence="5" type="synonym">RvY_06279.1</name>
    <name evidence="5" type="ORF">RvY_06279</name>
</gene>
<dbReference type="Gene3D" id="4.10.110.10">
    <property type="entry name" value="Spasmolytic Protein, domain 1"/>
    <property type="match status" value="1"/>
</dbReference>
<dbReference type="CDD" id="cd00111">
    <property type="entry name" value="Trefoil"/>
    <property type="match status" value="1"/>
</dbReference>
<evidence type="ECO:0000313" key="6">
    <source>
        <dbReference type="Proteomes" id="UP000186922"/>
    </source>
</evidence>
<dbReference type="InterPro" id="IPR044913">
    <property type="entry name" value="P_trefoil_dom_sf"/>
</dbReference>
<dbReference type="InterPro" id="IPR000519">
    <property type="entry name" value="P_trefoil_dom"/>
</dbReference>
<organism evidence="5 6">
    <name type="scientific">Ramazzottius varieornatus</name>
    <name type="common">Water bear</name>
    <name type="synonym">Tardigrade</name>
    <dbReference type="NCBI Taxonomy" id="947166"/>
    <lineage>
        <taxon>Eukaryota</taxon>
        <taxon>Metazoa</taxon>
        <taxon>Ecdysozoa</taxon>
        <taxon>Tardigrada</taxon>
        <taxon>Eutardigrada</taxon>
        <taxon>Parachela</taxon>
        <taxon>Hypsibioidea</taxon>
        <taxon>Ramazzottiidae</taxon>
        <taxon>Ramazzottius</taxon>
    </lineage>
</organism>
<proteinExistence type="predicted"/>
<feature type="disulfide bond" evidence="2">
    <location>
        <begin position="37"/>
        <end position="63"/>
    </location>
</feature>
<dbReference type="OrthoDB" id="10051464at2759"/>
<keyword evidence="6" id="KW-1185">Reference proteome</keyword>
<evidence type="ECO:0000256" key="1">
    <source>
        <dbReference type="ARBA" id="ARBA00023157"/>
    </source>
</evidence>
<feature type="chain" id="PRO_5008898128" description="P-type domain-containing protein" evidence="3">
    <location>
        <begin position="27"/>
        <end position="80"/>
    </location>
</feature>
<sequence>MLSWKTPITFVCLVALLSIFPIVTDGAFSVQKRAATCEVESSYKRDCGWYGINQEQCEGRGCCFRLDSHFQCYYFANTGR</sequence>
<evidence type="ECO:0000259" key="4">
    <source>
        <dbReference type="PROSITE" id="PS51448"/>
    </source>
</evidence>
<keyword evidence="3" id="KW-0732">Signal</keyword>
<comment type="caution">
    <text evidence="2">Lacks conserved residue(s) required for the propagation of feature annotation.</text>
</comment>
<comment type="caution">
    <text evidence="5">The sequence shown here is derived from an EMBL/GenBank/DDBJ whole genome shotgun (WGS) entry which is preliminary data.</text>
</comment>
<reference evidence="5 6" key="1">
    <citation type="journal article" date="2016" name="Nat. Commun.">
        <title>Extremotolerant tardigrade genome and improved radiotolerance of human cultured cells by tardigrade-unique protein.</title>
        <authorList>
            <person name="Hashimoto T."/>
            <person name="Horikawa D.D."/>
            <person name="Saito Y."/>
            <person name="Kuwahara H."/>
            <person name="Kozuka-Hata H."/>
            <person name="Shin-I T."/>
            <person name="Minakuchi Y."/>
            <person name="Ohishi K."/>
            <person name="Motoyama A."/>
            <person name="Aizu T."/>
            <person name="Enomoto A."/>
            <person name="Kondo K."/>
            <person name="Tanaka S."/>
            <person name="Hara Y."/>
            <person name="Koshikawa S."/>
            <person name="Sagara H."/>
            <person name="Miura T."/>
            <person name="Yokobori S."/>
            <person name="Miyagawa K."/>
            <person name="Suzuki Y."/>
            <person name="Kubo T."/>
            <person name="Oyama M."/>
            <person name="Kohara Y."/>
            <person name="Fujiyama A."/>
            <person name="Arakawa K."/>
            <person name="Katayama T."/>
            <person name="Toyoda A."/>
            <person name="Kunieda T."/>
        </authorList>
    </citation>
    <scope>NUCLEOTIDE SEQUENCE [LARGE SCALE GENOMIC DNA]</scope>
    <source>
        <strain evidence="5 6">YOKOZUNA-1</strain>
    </source>
</reference>
<evidence type="ECO:0000256" key="2">
    <source>
        <dbReference type="PROSITE-ProRule" id="PRU00779"/>
    </source>
</evidence>
<name>A0A1D1V7P0_RAMVA</name>
<dbReference type="PROSITE" id="PS51448">
    <property type="entry name" value="P_TREFOIL_2"/>
    <property type="match status" value="1"/>
</dbReference>
<dbReference type="Pfam" id="PF00088">
    <property type="entry name" value="Trefoil"/>
    <property type="match status" value="1"/>
</dbReference>
<dbReference type="SMART" id="SM00018">
    <property type="entry name" value="PD"/>
    <property type="match status" value="1"/>
</dbReference>
<accession>A0A1D1V7P0</accession>
<dbReference type="Proteomes" id="UP000186922">
    <property type="component" value="Unassembled WGS sequence"/>
</dbReference>
<dbReference type="AlphaFoldDB" id="A0A1D1V7P0"/>
<dbReference type="PANTHER" id="PTHR13826">
    <property type="entry name" value="INTESTINAL TREFOIL FACTOR-RELATED"/>
    <property type="match status" value="1"/>
</dbReference>
<keyword evidence="1 2" id="KW-1015">Disulfide bond</keyword>
<dbReference type="EMBL" id="BDGG01000002">
    <property type="protein sequence ID" value="GAU94518.1"/>
    <property type="molecule type" value="Genomic_DNA"/>
</dbReference>
<dbReference type="PANTHER" id="PTHR13826:SF14">
    <property type="entry name" value="TREFOIL FACTOR 2"/>
    <property type="match status" value="1"/>
</dbReference>
<dbReference type="SUPFAM" id="SSF57492">
    <property type="entry name" value="Trefoil"/>
    <property type="match status" value="1"/>
</dbReference>
<dbReference type="GO" id="GO:0005615">
    <property type="term" value="C:extracellular space"/>
    <property type="evidence" value="ECO:0007669"/>
    <property type="project" value="TreeGrafter"/>
</dbReference>
<dbReference type="InterPro" id="IPR017994">
    <property type="entry name" value="P_trefoil_chordata"/>
</dbReference>
<feature type="domain" description="P-type" evidence="4">
    <location>
        <begin position="35"/>
        <end position="76"/>
    </location>
</feature>